<evidence type="ECO:0000256" key="9">
    <source>
        <dbReference type="ARBA" id="ARBA00023203"/>
    </source>
</evidence>
<evidence type="ECO:0000256" key="5">
    <source>
        <dbReference type="ARBA" id="ARBA00022737"/>
    </source>
</evidence>
<dbReference type="SUPFAM" id="SSF50729">
    <property type="entry name" value="PH domain-like"/>
    <property type="match status" value="1"/>
</dbReference>
<dbReference type="SMART" id="SM00139">
    <property type="entry name" value="MyTH4"/>
    <property type="match status" value="1"/>
</dbReference>
<protein>
    <submittedName>
        <fullName evidence="15">Uncharacterized protein</fullName>
    </submittedName>
</protein>
<dbReference type="InterPro" id="IPR006020">
    <property type="entry name" value="PTB/PI_dom"/>
</dbReference>
<dbReference type="SMART" id="SM00295">
    <property type="entry name" value="B41"/>
    <property type="match status" value="1"/>
</dbReference>
<dbReference type="CDD" id="cd14473">
    <property type="entry name" value="FERM_B-lobe"/>
    <property type="match status" value="1"/>
</dbReference>
<dbReference type="InterPro" id="IPR051567">
    <property type="entry name" value="Unconventional_Myosin_ATPase"/>
</dbReference>
<organism evidence="15 16">
    <name type="scientific">Synaphobranchus kaupii</name>
    <name type="common">Kaup's arrowtooth eel</name>
    <dbReference type="NCBI Taxonomy" id="118154"/>
    <lineage>
        <taxon>Eukaryota</taxon>
        <taxon>Metazoa</taxon>
        <taxon>Chordata</taxon>
        <taxon>Craniata</taxon>
        <taxon>Vertebrata</taxon>
        <taxon>Euteleostomi</taxon>
        <taxon>Actinopterygii</taxon>
        <taxon>Neopterygii</taxon>
        <taxon>Teleostei</taxon>
        <taxon>Anguilliformes</taxon>
        <taxon>Synaphobranchidae</taxon>
        <taxon>Synaphobranchus</taxon>
    </lineage>
</organism>
<evidence type="ECO:0000313" key="15">
    <source>
        <dbReference type="EMBL" id="KAJ8356986.1"/>
    </source>
</evidence>
<sequence>MFFAKSFQVVKLSGPHLHKHKFVVAINSTGILFLDEKERNLLELSYPMVTEVNLVSDDTPSVQSVSLSTLKGDFNLSAVSAGDMAELVHMFLAGLKERSQYAIALQDANRQDDTTFLSYKKGELLFIIKNNELSPDRSWMKCQNERTGQVGMVSTDAVLVLATLDKPNDEVLSLLNLSPEKRISVIQAANKEEGTGDRMAPISLKEFSLEYFRQPSKERQGLPRERLWACSREPLKQPLLNSLVGNSELSQQACLSFIAILKYMGDYPIKHMRDRMELTDQIFGPATQHEELRDEIYCQIMKQMSSNTNRLSLENGWQLMWLCCGLFRPSQALLRHTQRFLESRPREPLASDCLQRLQGMLRMEPRKLPPHQVEIDAVLQNSTQIFHKVHFPNETEELFEVTTTTRIRDLCHSIADKLMLSSPDGLSLFVKTHDKVLSLKDEDYFFDGLRQITDVPKKTRVKELRKAKEGMPTSMPYLVFLMRKLWFNVSPGRDLKADLTFHFPQELPKYQRGYHSCTKEEIFNLAGLLFRVKADTDRSEFIMIPRMLKQLVPSDQLNAASAEEWKKNIITSYNQQAGMTVDEAKVAFLRGIAKLPTFGCTFFEMRQTSQSNLPSVIRLAISKHGVTLIDPKTKDVLAKHPFSDIANWSSGSTYFHMTVGNLVKGGTILGETPLGYKIDDLLTSYVNMYLNERTAVRPNNKFFLS</sequence>
<feature type="domain" description="MyTH4" evidence="14">
    <location>
        <begin position="230"/>
        <end position="379"/>
    </location>
</feature>
<dbReference type="Gene3D" id="1.20.80.10">
    <property type="match status" value="1"/>
</dbReference>
<keyword evidence="9" id="KW-0009">Actin-binding</keyword>
<accession>A0A9Q1FET3</accession>
<dbReference type="Pfam" id="PF00373">
    <property type="entry name" value="FERM_M"/>
    <property type="match status" value="1"/>
</dbReference>
<dbReference type="Pfam" id="PF21998">
    <property type="entry name" value="FERM_C1_MyoVII"/>
    <property type="match status" value="1"/>
</dbReference>
<keyword evidence="5" id="KW-0677">Repeat</keyword>
<dbReference type="Pfam" id="PF02174">
    <property type="entry name" value="IRS"/>
    <property type="match status" value="1"/>
</dbReference>
<dbReference type="Gene3D" id="1.25.40.530">
    <property type="entry name" value="MyTH4 domain"/>
    <property type="match status" value="1"/>
</dbReference>
<comment type="subcellular location">
    <subcellularLocation>
        <location evidence="1">Cytoplasm</location>
    </subcellularLocation>
</comment>
<dbReference type="Gene3D" id="2.30.30.40">
    <property type="entry name" value="SH3 Domains"/>
    <property type="match status" value="1"/>
</dbReference>
<keyword evidence="7" id="KW-0067">ATP-binding</keyword>
<dbReference type="InterPro" id="IPR019749">
    <property type="entry name" value="Band_41_domain"/>
</dbReference>
<dbReference type="AlphaFoldDB" id="A0A9Q1FET3"/>
<dbReference type="SUPFAM" id="SSF54236">
    <property type="entry name" value="Ubiquitin-like"/>
    <property type="match status" value="1"/>
</dbReference>
<comment type="caution">
    <text evidence="15">The sequence shown here is derived from an EMBL/GenBank/DDBJ whole genome shotgun (WGS) entry which is preliminary data.</text>
</comment>
<dbReference type="Gene3D" id="3.10.20.90">
    <property type="entry name" value="Phosphatidylinositol 3-kinase Catalytic Subunit, Chain A, domain 1"/>
    <property type="match status" value="1"/>
</dbReference>
<comment type="similarity">
    <text evidence="2">Belongs to the TRAFAC class myosin-kinesin ATPase superfamily. Myosin family.</text>
</comment>
<dbReference type="PROSITE" id="PS50002">
    <property type="entry name" value="SH3"/>
    <property type="match status" value="1"/>
</dbReference>
<dbReference type="InterPro" id="IPR041794">
    <property type="entry name" value="MyoVII_FERM_C2"/>
</dbReference>
<feature type="domain" description="FERM" evidence="13">
    <location>
        <begin position="1"/>
        <end position="99"/>
    </location>
</feature>
<dbReference type="InterPro" id="IPR000857">
    <property type="entry name" value="MyTH4_dom"/>
</dbReference>
<evidence type="ECO:0000256" key="7">
    <source>
        <dbReference type="ARBA" id="ARBA00022840"/>
    </source>
</evidence>
<dbReference type="InterPro" id="IPR001452">
    <property type="entry name" value="SH3_domain"/>
</dbReference>
<dbReference type="InterPro" id="IPR011993">
    <property type="entry name" value="PH-like_dom_sf"/>
</dbReference>
<keyword evidence="8" id="KW-0505">Motor protein</keyword>
<dbReference type="InterPro" id="IPR029071">
    <property type="entry name" value="Ubiquitin-like_domsf"/>
</dbReference>
<evidence type="ECO:0000259" key="13">
    <source>
        <dbReference type="PROSITE" id="PS50057"/>
    </source>
</evidence>
<reference evidence="15" key="1">
    <citation type="journal article" date="2023" name="Science">
        <title>Genome structures resolve the early diversification of teleost fishes.</title>
        <authorList>
            <person name="Parey E."/>
            <person name="Louis A."/>
            <person name="Montfort J."/>
            <person name="Bouchez O."/>
            <person name="Roques C."/>
            <person name="Iampietro C."/>
            <person name="Lluch J."/>
            <person name="Castinel A."/>
            <person name="Donnadieu C."/>
            <person name="Desvignes T."/>
            <person name="Floi Bucao C."/>
            <person name="Jouanno E."/>
            <person name="Wen M."/>
            <person name="Mejri S."/>
            <person name="Dirks R."/>
            <person name="Jansen H."/>
            <person name="Henkel C."/>
            <person name="Chen W.J."/>
            <person name="Zahm M."/>
            <person name="Cabau C."/>
            <person name="Klopp C."/>
            <person name="Thompson A.W."/>
            <person name="Robinson-Rechavi M."/>
            <person name="Braasch I."/>
            <person name="Lecointre G."/>
            <person name="Bobe J."/>
            <person name="Postlethwait J.H."/>
            <person name="Berthelot C."/>
            <person name="Roest Crollius H."/>
            <person name="Guiguen Y."/>
        </authorList>
    </citation>
    <scope>NUCLEOTIDE SEQUENCE</scope>
    <source>
        <strain evidence="15">WJC10195</strain>
    </source>
</reference>
<dbReference type="GO" id="GO:0005856">
    <property type="term" value="C:cytoskeleton"/>
    <property type="evidence" value="ECO:0007669"/>
    <property type="project" value="InterPro"/>
</dbReference>
<dbReference type="PROSITE" id="PS51016">
    <property type="entry name" value="MYTH4"/>
    <property type="match status" value="1"/>
</dbReference>
<dbReference type="PROSITE" id="PS50057">
    <property type="entry name" value="FERM_3"/>
    <property type="match status" value="2"/>
</dbReference>
<keyword evidence="6" id="KW-0547">Nucleotide-binding</keyword>
<dbReference type="OrthoDB" id="6108017at2759"/>
<dbReference type="Gene3D" id="2.30.29.30">
    <property type="entry name" value="Pleckstrin-homology domain (PH domain)/Phosphotyrosine-binding domain (PTB)"/>
    <property type="match status" value="2"/>
</dbReference>
<gene>
    <name evidence="15" type="ORF">SKAU_G00197800</name>
</gene>
<evidence type="ECO:0000256" key="10">
    <source>
        <dbReference type="PROSITE-ProRule" id="PRU00192"/>
    </source>
</evidence>
<dbReference type="Pfam" id="PF21989">
    <property type="entry name" value="RA_2"/>
    <property type="match status" value="1"/>
</dbReference>
<keyword evidence="4" id="KW-0963">Cytoplasm</keyword>
<name>A0A9Q1FET3_SYNKA</name>
<keyword evidence="16" id="KW-1185">Reference proteome</keyword>
<evidence type="ECO:0000259" key="14">
    <source>
        <dbReference type="PROSITE" id="PS51016"/>
    </source>
</evidence>
<dbReference type="CDD" id="cd13199">
    <property type="entry name" value="FERM_C2_MyoVII"/>
    <property type="match status" value="1"/>
</dbReference>
<feature type="domain" description="FERM" evidence="13">
    <location>
        <begin position="385"/>
        <end position="693"/>
    </location>
</feature>
<feature type="domain" description="SH3" evidence="12">
    <location>
        <begin position="97"/>
        <end position="163"/>
    </location>
</feature>
<evidence type="ECO:0000259" key="12">
    <source>
        <dbReference type="PROSITE" id="PS50002"/>
    </source>
</evidence>
<evidence type="ECO:0000256" key="2">
    <source>
        <dbReference type="ARBA" id="ARBA00008314"/>
    </source>
</evidence>
<dbReference type="InterPro" id="IPR041793">
    <property type="entry name" value="MyoVII_FERM_C1"/>
</dbReference>
<dbReference type="GO" id="GO:0005524">
    <property type="term" value="F:ATP binding"/>
    <property type="evidence" value="ECO:0007669"/>
    <property type="project" value="UniProtKB-KW"/>
</dbReference>
<keyword evidence="3 10" id="KW-0728">SH3 domain</keyword>
<dbReference type="PROSITE" id="PS01179">
    <property type="entry name" value="PID"/>
    <property type="match status" value="1"/>
</dbReference>
<evidence type="ECO:0000313" key="16">
    <source>
        <dbReference type="Proteomes" id="UP001152622"/>
    </source>
</evidence>
<dbReference type="SUPFAM" id="SSF47031">
    <property type="entry name" value="Second domain of FERM"/>
    <property type="match status" value="1"/>
</dbReference>
<dbReference type="EMBL" id="JAINUF010000006">
    <property type="protein sequence ID" value="KAJ8356986.1"/>
    <property type="molecule type" value="Genomic_DNA"/>
</dbReference>
<proteinExistence type="inferred from homology"/>
<dbReference type="GO" id="GO:0005737">
    <property type="term" value="C:cytoplasm"/>
    <property type="evidence" value="ECO:0007669"/>
    <property type="project" value="UniProtKB-SubCell"/>
</dbReference>
<evidence type="ECO:0000256" key="3">
    <source>
        <dbReference type="ARBA" id="ARBA00022443"/>
    </source>
</evidence>
<dbReference type="InterPro" id="IPR035963">
    <property type="entry name" value="FERM_2"/>
</dbReference>
<dbReference type="PANTHER" id="PTHR22692:SF24">
    <property type="entry name" value="MYOSIN VIIB"/>
    <property type="match status" value="1"/>
</dbReference>
<dbReference type="InterPro" id="IPR019748">
    <property type="entry name" value="FERM_central"/>
</dbReference>
<feature type="domain" description="PID" evidence="11">
    <location>
        <begin position="617"/>
        <end position="646"/>
    </location>
</feature>
<dbReference type="InterPro" id="IPR002404">
    <property type="entry name" value="IRS_PTB"/>
</dbReference>
<evidence type="ECO:0000259" key="11">
    <source>
        <dbReference type="PROSITE" id="PS01179"/>
    </source>
</evidence>
<dbReference type="Proteomes" id="UP001152622">
    <property type="component" value="Chromosome 6"/>
</dbReference>
<dbReference type="InterPro" id="IPR038185">
    <property type="entry name" value="MyTH4_dom_sf"/>
</dbReference>
<dbReference type="InterPro" id="IPR014352">
    <property type="entry name" value="FERM/acyl-CoA-bd_prot_sf"/>
</dbReference>
<evidence type="ECO:0000256" key="6">
    <source>
        <dbReference type="ARBA" id="ARBA00022741"/>
    </source>
</evidence>
<dbReference type="GO" id="GO:0003779">
    <property type="term" value="F:actin binding"/>
    <property type="evidence" value="ECO:0007669"/>
    <property type="project" value="UniProtKB-KW"/>
</dbReference>
<evidence type="ECO:0000256" key="8">
    <source>
        <dbReference type="ARBA" id="ARBA00023175"/>
    </source>
</evidence>
<dbReference type="CDD" id="cd17093">
    <property type="entry name" value="FERM2_F1_Myosin-VII"/>
    <property type="match status" value="1"/>
</dbReference>
<evidence type="ECO:0000256" key="4">
    <source>
        <dbReference type="ARBA" id="ARBA00022490"/>
    </source>
</evidence>
<evidence type="ECO:0000256" key="1">
    <source>
        <dbReference type="ARBA" id="ARBA00004496"/>
    </source>
</evidence>
<dbReference type="InterPro" id="IPR000299">
    <property type="entry name" value="FERM_domain"/>
</dbReference>
<dbReference type="Pfam" id="PF00784">
    <property type="entry name" value="MyTH4"/>
    <property type="match status" value="1"/>
</dbReference>
<dbReference type="PANTHER" id="PTHR22692">
    <property type="entry name" value="MYOSIN VII, XV"/>
    <property type="match status" value="1"/>
</dbReference>